<feature type="non-terminal residue" evidence="2">
    <location>
        <position position="451"/>
    </location>
</feature>
<feature type="compositionally biased region" description="Polar residues" evidence="1">
    <location>
        <begin position="87"/>
        <end position="101"/>
    </location>
</feature>
<feature type="compositionally biased region" description="Low complexity" evidence="1">
    <location>
        <begin position="416"/>
        <end position="428"/>
    </location>
</feature>
<feature type="compositionally biased region" description="Polar residues" evidence="1">
    <location>
        <begin position="32"/>
        <end position="44"/>
    </location>
</feature>
<feature type="compositionally biased region" description="Pro residues" evidence="1">
    <location>
        <begin position="442"/>
        <end position="451"/>
    </location>
</feature>
<dbReference type="EMBL" id="GECU01020648">
    <property type="protein sequence ID" value="JAS87058.1"/>
    <property type="molecule type" value="Transcribed_RNA"/>
</dbReference>
<sequence length="451" mass="48428">KSSHSTTPVRRPGSRQPRRLYHGAEESECEDLNSSLGTRSTGNESVRSAISGIYPLSSTPTARPLADLSWPRRRLYHGPEESECEDLNSSHGSRSTGNESVISGIYPLSSTPTARPLADLSWPRRRLYHGPEESECEDLNSSIGTWSTGNDSCVSGAMNRTFSVGRGEETYNADGSCTEEGVLEDYLCESPENDSRSLPGWARRGTQCNEDGLNRTFSMDQSDESYGLDDSCPEEIFAGAFPARERTPVGGSCPPAGGPSRARTRSSSPYGGSCPAARPRSICPRDSPEVGQCMRMDSTFGTQDGGWSTGDESAYSPVAGPSGLCRTQSTPSARPLEDLSWPRRRLNYDGNESSECDEMNSSIGAEDGSWSTGYESSPEGATHRTYTMMRRADISCTLDDSCNEELFASAFPPSSPVGGSCPPAGGPSRARHRSSSPYGGSCPPPRRSSPV</sequence>
<organism evidence="2">
    <name type="scientific">Homalodisca liturata</name>
    <dbReference type="NCBI Taxonomy" id="320908"/>
    <lineage>
        <taxon>Eukaryota</taxon>
        <taxon>Metazoa</taxon>
        <taxon>Ecdysozoa</taxon>
        <taxon>Arthropoda</taxon>
        <taxon>Hexapoda</taxon>
        <taxon>Insecta</taxon>
        <taxon>Pterygota</taxon>
        <taxon>Neoptera</taxon>
        <taxon>Paraneoptera</taxon>
        <taxon>Hemiptera</taxon>
        <taxon>Auchenorrhyncha</taxon>
        <taxon>Membracoidea</taxon>
        <taxon>Cicadellidae</taxon>
        <taxon>Cicadellinae</taxon>
        <taxon>Proconiini</taxon>
        <taxon>Homalodisca</taxon>
    </lineage>
</organism>
<name>A0A1B6IJH7_9HEMI</name>
<feature type="region of interest" description="Disordered" evidence="1">
    <location>
        <begin position="1"/>
        <end position="44"/>
    </location>
</feature>
<accession>A0A1B6IJH7</accession>
<gene>
    <name evidence="2" type="ORF">g.43863</name>
</gene>
<evidence type="ECO:0000256" key="1">
    <source>
        <dbReference type="SAM" id="MobiDB-lite"/>
    </source>
</evidence>
<feature type="region of interest" description="Disordered" evidence="1">
    <location>
        <begin position="407"/>
        <end position="451"/>
    </location>
</feature>
<feature type="non-terminal residue" evidence="2">
    <location>
        <position position="1"/>
    </location>
</feature>
<evidence type="ECO:0000313" key="2">
    <source>
        <dbReference type="EMBL" id="JAS87058.1"/>
    </source>
</evidence>
<protein>
    <submittedName>
        <fullName evidence="2">Uncharacterized protein</fullName>
    </submittedName>
</protein>
<feature type="region of interest" description="Disordered" evidence="1">
    <location>
        <begin position="243"/>
        <end position="285"/>
    </location>
</feature>
<feature type="compositionally biased region" description="Basic residues" evidence="1">
    <location>
        <begin position="12"/>
        <end position="21"/>
    </location>
</feature>
<feature type="region of interest" description="Disordered" evidence="1">
    <location>
        <begin position="79"/>
        <end position="114"/>
    </location>
</feature>
<reference evidence="2" key="1">
    <citation type="submission" date="2015-11" db="EMBL/GenBank/DDBJ databases">
        <title>De novo transcriptome assembly of four potential Pierce s Disease insect vectors from Arizona vineyards.</title>
        <authorList>
            <person name="Tassone E.E."/>
        </authorList>
    </citation>
    <scope>NUCLEOTIDE SEQUENCE</scope>
</reference>
<dbReference type="AlphaFoldDB" id="A0A1B6IJH7"/>
<proteinExistence type="predicted"/>
<feature type="compositionally biased region" description="Polar residues" evidence="1">
    <location>
        <begin position="359"/>
        <end position="375"/>
    </location>
</feature>
<feature type="region of interest" description="Disordered" evidence="1">
    <location>
        <begin position="350"/>
        <end position="381"/>
    </location>
</feature>